<dbReference type="PANTHER" id="PTHR43519:SF1">
    <property type="entry name" value="ATP-DEPENDENT RNA HELICASE HRPB"/>
    <property type="match status" value="1"/>
</dbReference>
<evidence type="ECO:0000313" key="8">
    <source>
        <dbReference type="Proteomes" id="UP000183385"/>
    </source>
</evidence>
<dbReference type="NCBIfam" id="TIGR01970">
    <property type="entry name" value="DEAH_box_HrpB"/>
    <property type="match status" value="1"/>
</dbReference>
<dbReference type="PIRSF" id="PIRSF005496">
    <property type="entry name" value="ATP_hel_hrpB"/>
    <property type="match status" value="1"/>
</dbReference>
<proteinExistence type="predicted"/>
<dbReference type="FunFam" id="3.40.50.300:FF:002125">
    <property type="entry name" value="ATP-dependent helicase HrpB"/>
    <property type="match status" value="1"/>
</dbReference>
<dbReference type="InterPro" id="IPR001650">
    <property type="entry name" value="Helicase_C-like"/>
</dbReference>
<dbReference type="Pfam" id="PF00270">
    <property type="entry name" value="DEAD"/>
    <property type="match status" value="1"/>
</dbReference>
<dbReference type="Gene3D" id="3.40.50.300">
    <property type="entry name" value="P-loop containing nucleotide triphosphate hydrolases"/>
    <property type="match status" value="2"/>
</dbReference>
<evidence type="ECO:0000259" key="5">
    <source>
        <dbReference type="PROSITE" id="PS51192"/>
    </source>
</evidence>
<keyword evidence="2" id="KW-0378">Hydrolase</keyword>
<feature type="domain" description="Helicase C-terminal" evidence="6">
    <location>
        <begin position="203"/>
        <end position="373"/>
    </location>
</feature>
<feature type="domain" description="Helicase ATP-binding" evidence="5">
    <location>
        <begin position="14"/>
        <end position="179"/>
    </location>
</feature>
<dbReference type="EMBL" id="FOLS01000020">
    <property type="protein sequence ID" value="SFD22875.1"/>
    <property type="molecule type" value="Genomic_DNA"/>
</dbReference>
<dbReference type="Proteomes" id="UP000183385">
    <property type="component" value="Unassembled WGS sequence"/>
</dbReference>
<dbReference type="InterPro" id="IPR014001">
    <property type="entry name" value="Helicase_ATP-bd"/>
</dbReference>
<dbReference type="GO" id="GO:0003676">
    <property type="term" value="F:nucleic acid binding"/>
    <property type="evidence" value="ECO:0007669"/>
    <property type="project" value="InterPro"/>
</dbReference>
<protein>
    <submittedName>
        <fullName evidence="7">ATP-dependent helicase HrpB</fullName>
    </submittedName>
</protein>
<reference evidence="7 8" key="1">
    <citation type="submission" date="2016-10" db="EMBL/GenBank/DDBJ databases">
        <authorList>
            <person name="Varghese N."/>
            <person name="Submissions S."/>
        </authorList>
    </citation>
    <scope>NUCLEOTIDE SEQUENCE [LARGE SCALE GENOMIC DNA]</scope>
    <source>
        <strain evidence="7 8">LMG 18378</strain>
    </source>
</reference>
<organism evidence="7 8">
    <name type="scientific">Pseudomonas citronellolis</name>
    <dbReference type="NCBI Taxonomy" id="53408"/>
    <lineage>
        <taxon>Bacteria</taxon>
        <taxon>Pseudomonadati</taxon>
        <taxon>Pseudomonadota</taxon>
        <taxon>Gammaproteobacteria</taxon>
        <taxon>Pseudomonadales</taxon>
        <taxon>Pseudomonadaceae</taxon>
        <taxon>Pseudomonas</taxon>
    </lineage>
</organism>
<name>A0AAQ1HQJ1_9PSED</name>
<comment type="caution">
    <text evidence="7">The sequence shown here is derived from an EMBL/GenBank/DDBJ whole genome shotgun (WGS) entry which is preliminary data.</text>
</comment>
<dbReference type="InterPro" id="IPR010225">
    <property type="entry name" value="HrpB"/>
</dbReference>
<keyword evidence="1" id="KW-0547">Nucleotide-binding</keyword>
<dbReference type="Gene3D" id="1.20.120.1080">
    <property type="match status" value="1"/>
</dbReference>
<dbReference type="GO" id="GO:0005524">
    <property type="term" value="F:ATP binding"/>
    <property type="evidence" value="ECO:0007669"/>
    <property type="project" value="UniProtKB-KW"/>
</dbReference>
<dbReference type="SUPFAM" id="SSF52540">
    <property type="entry name" value="P-loop containing nucleoside triphosphate hydrolases"/>
    <property type="match status" value="1"/>
</dbReference>
<sequence>MNALPIDAILPSLRQALGERDEAVLEAPPGAGKTTRVPLALLDEPWLAGQGILMLEPRRLAARAAAERLAAELGEKVGETVGYRIRLDSKVGPKTRIEVVTEGILTRRLQDDPALEGVGLVIFDEFHERSLDADLALALTLNGRELLRDTPLKVLVMSATLEGERLSALLDEAPVVRSEGRMFSVELRWGRPWQAGEFVEPRVVQTVLQALADEPGSLLVFLPGQAEIRRVAEQLGEALAERDEVLLCPLHGELELSAQRAAIEPAPPGKRKVVLATNIAETSLTIDGVRVVVDAGLARVPRFDPGSGMTRLETQRISRASATQRAGRAGRLEPGVCYRLWSEAQHEQLPAYGTAEILQADLAGLALQLGRWGVAPEELAWLDVPPVAAYAQARELLARLGALNDSGALNAHGQAMAELPAHPRIAHLLLRGQALGLGSLACDVAALLGERDILRGAGADLHERTALLAGESAGNRASRGAVQRAKQLARQFRGYLRGKPSEAVADPDHPRWLGALLAFAYPDRVARQRREGGGEYRLANGRAAQFGEPDALMKEPWLVVADLGSRQGQREERIYLAAALDAALFDSVLAEQVRVHDELDWDEREGVLRAERQRKVGELVLSREALPGLDAEARSRALLGLVRRKGLELLPWTPELRQWQARVNLLRRLDLEGKGESEWPDVSDAALLASLEDWLLPYLGKVSRLAHFANLELPGILHGLLPWPLPQRLDELAPRTLQVPSGSSIRLDYSEFPPVLAVRLQELFGLADTPRIAGGRLAVKLHLLSPAQRPVQVTQDLANFWRSTYAEVKKDLKGRYPKHYWPDDPLIAEPTARAKPRKT</sequence>
<dbReference type="GO" id="GO:0016787">
    <property type="term" value="F:hydrolase activity"/>
    <property type="evidence" value="ECO:0007669"/>
    <property type="project" value="UniProtKB-KW"/>
</dbReference>
<dbReference type="PROSITE" id="PS51192">
    <property type="entry name" value="HELICASE_ATP_BIND_1"/>
    <property type="match status" value="1"/>
</dbReference>
<dbReference type="SMART" id="SM00490">
    <property type="entry name" value="HELICc"/>
    <property type="match status" value="1"/>
</dbReference>
<dbReference type="SMART" id="SM00847">
    <property type="entry name" value="HA2"/>
    <property type="match status" value="1"/>
</dbReference>
<evidence type="ECO:0000313" key="7">
    <source>
        <dbReference type="EMBL" id="SFD22875.1"/>
    </source>
</evidence>
<dbReference type="Pfam" id="PF08482">
    <property type="entry name" value="HrpB_C"/>
    <property type="match status" value="1"/>
</dbReference>
<dbReference type="InterPro" id="IPR007502">
    <property type="entry name" value="Helicase-assoc_dom"/>
</dbReference>
<dbReference type="CDD" id="cd18791">
    <property type="entry name" value="SF2_C_RHA"/>
    <property type="match status" value="1"/>
</dbReference>
<keyword evidence="4" id="KW-0067">ATP-binding</keyword>
<dbReference type="InterPro" id="IPR049614">
    <property type="entry name" value="HrpB_DEXH"/>
</dbReference>
<dbReference type="RefSeq" id="WP_074981882.1">
    <property type="nucleotide sequence ID" value="NZ_FOLS01000020.1"/>
</dbReference>
<accession>A0AAQ1HQJ1</accession>
<keyword evidence="3 7" id="KW-0347">Helicase</keyword>
<dbReference type="CDD" id="cd17990">
    <property type="entry name" value="DEXHc_HrpB"/>
    <property type="match status" value="1"/>
</dbReference>
<dbReference type="AlphaFoldDB" id="A0AAQ1HQJ1"/>
<evidence type="ECO:0000256" key="3">
    <source>
        <dbReference type="ARBA" id="ARBA00022806"/>
    </source>
</evidence>
<dbReference type="Pfam" id="PF00271">
    <property type="entry name" value="Helicase_C"/>
    <property type="match status" value="1"/>
</dbReference>
<evidence type="ECO:0000259" key="6">
    <source>
        <dbReference type="PROSITE" id="PS51194"/>
    </source>
</evidence>
<evidence type="ECO:0000256" key="2">
    <source>
        <dbReference type="ARBA" id="ARBA00022801"/>
    </source>
</evidence>
<dbReference type="FunFam" id="1.20.120.1080:FF:000055">
    <property type="entry name" value="ATP-dependent helicase HrpB"/>
    <property type="match status" value="1"/>
</dbReference>
<dbReference type="GO" id="GO:0004386">
    <property type="term" value="F:helicase activity"/>
    <property type="evidence" value="ECO:0007669"/>
    <property type="project" value="UniProtKB-KW"/>
</dbReference>
<dbReference type="PANTHER" id="PTHR43519">
    <property type="entry name" value="ATP-DEPENDENT RNA HELICASE HRPB"/>
    <property type="match status" value="1"/>
</dbReference>
<dbReference type="InterPro" id="IPR011545">
    <property type="entry name" value="DEAD/DEAH_box_helicase_dom"/>
</dbReference>
<dbReference type="Pfam" id="PF24473">
    <property type="entry name" value="CON_HrpB"/>
    <property type="match status" value="1"/>
</dbReference>
<dbReference type="SMART" id="SM00487">
    <property type="entry name" value="DEXDc"/>
    <property type="match status" value="1"/>
</dbReference>
<dbReference type="PROSITE" id="PS51194">
    <property type="entry name" value="HELICASE_CTER"/>
    <property type="match status" value="1"/>
</dbReference>
<dbReference type="InterPro" id="IPR056329">
    <property type="entry name" value="CON_HrpB"/>
</dbReference>
<dbReference type="InterPro" id="IPR013689">
    <property type="entry name" value="RNA_helicase_ATP-dep_HrpB_C"/>
</dbReference>
<evidence type="ECO:0000256" key="1">
    <source>
        <dbReference type="ARBA" id="ARBA00022741"/>
    </source>
</evidence>
<keyword evidence="8" id="KW-1185">Reference proteome</keyword>
<dbReference type="InterPro" id="IPR027417">
    <property type="entry name" value="P-loop_NTPase"/>
</dbReference>
<evidence type="ECO:0000256" key="4">
    <source>
        <dbReference type="ARBA" id="ARBA00022840"/>
    </source>
</evidence>
<gene>
    <name evidence="7" type="ORF">SAMN05216577_12022</name>
</gene>